<keyword evidence="4 12" id="KW-0479">Metal-binding</keyword>
<dbReference type="SUPFAM" id="SSF51556">
    <property type="entry name" value="Metallo-dependent hydrolases"/>
    <property type="match status" value="1"/>
</dbReference>
<dbReference type="Gene3D" id="2.30.40.10">
    <property type="entry name" value="Urease, subunit C, domain 1"/>
    <property type="match status" value="1"/>
</dbReference>
<feature type="active site" description="Proton donor/acceptor" evidence="10">
    <location>
        <position position="272"/>
    </location>
</feature>
<dbReference type="EMBL" id="CP046640">
    <property type="protein sequence ID" value="QTL99779.1"/>
    <property type="molecule type" value="Genomic_DNA"/>
</dbReference>
<feature type="binding site" evidence="11">
    <location>
        <begin position="305"/>
        <end position="307"/>
    </location>
    <ligand>
        <name>substrate</name>
    </ligand>
</feature>
<dbReference type="FunFam" id="3.20.20.140:FF:000004">
    <property type="entry name" value="N-acetylglucosamine-6-phosphate deacetylase"/>
    <property type="match status" value="1"/>
</dbReference>
<evidence type="ECO:0000256" key="5">
    <source>
        <dbReference type="ARBA" id="ARBA00022801"/>
    </source>
</evidence>
<evidence type="ECO:0000256" key="6">
    <source>
        <dbReference type="ARBA" id="ARBA00023277"/>
    </source>
</evidence>
<dbReference type="RefSeq" id="WP_230868108.1">
    <property type="nucleotide sequence ID" value="NZ_CP046640.1"/>
</dbReference>
<evidence type="ECO:0000256" key="8">
    <source>
        <dbReference type="ARBA" id="ARBA00060590"/>
    </source>
</evidence>
<dbReference type="Gene3D" id="3.20.20.140">
    <property type="entry name" value="Metal-dependent hydrolases"/>
    <property type="match status" value="1"/>
</dbReference>
<feature type="binding site" evidence="12">
    <location>
        <position position="132"/>
    </location>
    <ligand>
        <name>Zn(2+)</name>
        <dbReference type="ChEBI" id="CHEBI:29105"/>
    </ligand>
</feature>
<dbReference type="EC" id="3.5.1.25" evidence="2"/>
<dbReference type="InterPro" id="IPR032466">
    <property type="entry name" value="Metal_Hydrolase"/>
</dbReference>
<name>A0A8A7KJK2_9FIRM</name>
<reference evidence="14" key="1">
    <citation type="submission" date="2019-12" db="EMBL/GenBank/DDBJ databases">
        <authorList>
            <person name="zhang j."/>
            <person name="sun C.M."/>
        </authorList>
    </citation>
    <scope>NUCLEOTIDE SEQUENCE</scope>
    <source>
        <strain evidence="14">NS-1</strain>
    </source>
</reference>
<protein>
    <recommendedName>
        <fullName evidence="3">N-acetylglucosamine-6-phosphate deacetylase</fullName>
        <ecNumber evidence="2">3.5.1.25</ecNumber>
    </recommendedName>
</protein>
<keyword evidence="15" id="KW-1185">Reference proteome</keyword>
<evidence type="ECO:0000256" key="9">
    <source>
        <dbReference type="PIRNR" id="PIRNR038994"/>
    </source>
</evidence>
<feature type="binding site" evidence="11">
    <location>
        <begin position="218"/>
        <end position="219"/>
    </location>
    <ligand>
        <name>substrate</name>
    </ligand>
</feature>
<dbReference type="Proteomes" id="UP000665020">
    <property type="component" value="Chromosome"/>
</dbReference>
<feature type="binding site" evidence="11">
    <location>
        <position position="226"/>
    </location>
    <ligand>
        <name>substrate</name>
    </ligand>
</feature>
<organism evidence="14 15">
    <name type="scientific">Iocasia fonsfrigidae</name>
    <dbReference type="NCBI Taxonomy" id="2682810"/>
    <lineage>
        <taxon>Bacteria</taxon>
        <taxon>Bacillati</taxon>
        <taxon>Bacillota</taxon>
        <taxon>Clostridia</taxon>
        <taxon>Halanaerobiales</taxon>
        <taxon>Halanaerobiaceae</taxon>
        <taxon>Iocasia</taxon>
    </lineage>
</organism>
<feature type="binding site" evidence="11">
    <location>
        <position position="249"/>
    </location>
    <ligand>
        <name>substrate</name>
    </ligand>
</feature>
<dbReference type="KEGG" id="ifn:GM661_18370"/>
<dbReference type="InterPro" id="IPR011059">
    <property type="entry name" value="Metal-dep_hydrolase_composite"/>
</dbReference>
<evidence type="ECO:0000256" key="4">
    <source>
        <dbReference type="ARBA" id="ARBA00022723"/>
    </source>
</evidence>
<dbReference type="PANTHER" id="PTHR11113:SF14">
    <property type="entry name" value="N-ACETYLGLUCOSAMINE-6-PHOSPHATE DEACETYLASE"/>
    <property type="match status" value="1"/>
</dbReference>
<keyword evidence="5 9" id="KW-0378">Hydrolase</keyword>
<evidence type="ECO:0000256" key="11">
    <source>
        <dbReference type="PIRSR" id="PIRSR038994-2"/>
    </source>
</evidence>
<dbReference type="SUPFAM" id="SSF51338">
    <property type="entry name" value="Composite domain of metallo-dependent hydrolases"/>
    <property type="match status" value="1"/>
</dbReference>
<evidence type="ECO:0000256" key="10">
    <source>
        <dbReference type="PIRSR" id="PIRSR038994-1"/>
    </source>
</evidence>
<evidence type="ECO:0000256" key="7">
    <source>
        <dbReference type="ARBA" id="ARBA00047647"/>
    </source>
</evidence>
<feature type="binding site" evidence="11">
    <location>
        <position position="143"/>
    </location>
    <ligand>
        <name>substrate</name>
    </ligand>
</feature>
<accession>A0A8A7KJK2</accession>
<feature type="domain" description="Amidohydrolase-related" evidence="13">
    <location>
        <begin position="53"/>
        <end position="378"/>
    </location>
</feature>
<proteinExistence type="inferred from homology"/>
<dbReference type="GO" id="GO:0008448">
    <property type="term" value="F:N-acetylglucosamine-6-phosphate deacetylase activity"/>
    <property type="evidence" value="ECO:0007669"/>
    <property type="project" value="UniProtKB-EC"/>
</dbReference>
<dbReference type="InterPro" id="IPR006680">
    <property type="entry name" value="Amidohydro-rel"/>
</dbReference>
<comment type="pathway">
    <text evidence="8">Amino-sugar metabolism; N-acetylneuraminate degradation; D-fructose 6-phosphate from N-acetylneuraminate: step 4/5.</text>
</comment>
<keyword evidence="6 9" id="KW-0119">Carbohydrate metabolism</keyword>
<evidence type="ECO:0000256" key="1">
    <source>
        <dbReference type="ARBA" id="ARBA00010716"/>
    </source>
</evidence>
<dbReference type="Pfam" id="PF01979">
    <property type="entry name" value="Amidohydro_1"/>
    <property type="match status" value="1"/>
</dbReference>
<dbReference type="InterPro" id="IPR003764">
    <property type="entry name" value="GlcNAc_6-P_deAcase"/>
</dbReference>
<evidence type="ECO:0000313" key="14">
    <source>
        <dbReference type="EMBL" id="QTL99779.1"/>
    </source>
</evidence>
<comment type="similarity">
    <text evidence="1 9">Belongs to the metallo-dependent hydrolases superfamily. NagA family.</text>
</comment>
<dbReference type="CDD" id="cd00854">
    <property type="entry name" value="NagA"/>
    <property type="match status" value="1"/>
</dbReference>
<comment type="cofactor">
    <cofactor evidence="12">
        <name>a divalent metal cation</name>
        <dbReference type="ChEBI" id="CHEBI:60240"/>
    </cofactor>
    <text evidence="12">Binds 1 divalent metal cation per subunit.</text>
</comment>
<feature type="binding site" evidence="12">
    <location>
        <position position="215"/>
    </location>
    <ligand>
        <name>Zn(2+)</name>
        <dbReference type="ChEBI" id="CHEBI:29105"/>
    </ligand>
</feature>
<feature type="binding site" evidence="12">
    <location>
        <position position="194"/>
    </location>
    <ligand>
        <name>Zn(2+)</name>
        <dbReference type="ChEBI" id="CHEBI:29105"/>
    </ligand>
</feature>
<evidence type="ECO:0000313" key="15">
    <source>
        <dbReference type="Proteomes" id="UP000665020"/>
    </source>
</evidence>
<dbReference type="PIRSF" id="PIRSF038994">
    <property type="entry name" value="NagA"/>
    <property type="match status" value="1"/>
</dbReference>
<evidence type="ECO:0000259" key="13">
    <source>
        <dbReference type="Pfam" id="PF01979"/>
    </source>
</evidence>
<dbReference type="AlphaFoldDB" id="A0A8A7KJK2"/>
<dbReference type="PANTHER" id="PTHR11113">
    <property type="entry name" value="N-ACETYLGLUCOSAMINE-6-PHOSPHATE DEACETYLASE"/>
    <property type="match status" value="1"/>
</dbReference>
<evidence type="ECO:0000256" key="12">
    <source>
        <dbReference type="PIRSR" id="PIRSR038994-3"/>
    </source>
</evidence>
<dbReference type="NCBIfam" id="TIGR00221">
    <property type="entry name" value="nagA"/>
    <property type="match status" value="1"/>
</dbReference>
<evidence type="ECO:0000256" key="3">
    <source>
        <dbReference type="ARBA" id="ARBA00018029"/>
    </source>
</evidence>
<comment type="catalytic activity">
    <reaction evidence="7">
        <text>N-acetyl-D-glucosamine 6-phosphate + H2O = D-glucosamine 6-phosphate + acetate</text>
        <dbReference type="Rhea" id="RHEA:22936"/>
        <dbReference type="ChEBI" id="CHEBI:15377"/>
        <dbReference type="ChEBI" id="CHEBI:30089"/>
        <dbReference type="ChEBI" id="CHEBI:57513"/>
        <dbReference type="ChEBI" id="CHEBI:58725"/>
        <dbReference type="EC" id="3.5.1.25"/>
    </reaction>
</comment>
<dbReference type="GO" id="GO:0046872">
    <property type="term" value="F:metal ion binding"/>
    <property type="evidence" value="ECO:0007669"/>
    <property type="project" value="UniProtKB-KW"/>
</dbReference>
<evidence type="ECO:0000256" key="2">
    <source>
        <dbReference type="ARBA" id="ARBA00011899"/>
    </source>
</evidence>
<sequence length="380" mass="41683">MKLIKNIKIINHNRVKEGGILFNEKILKILDQEISEQDSYNEELEIIDGEGNYLSPGFIDIHIHGANGFDTMEGSYQAVNEISKAVIKSGVTSFLPTTMSMPYADIKNALRNIRDVMEKGTKGARVLGTHIEGPFLNKDYKGAQEESHIVSPDLSLIKEYIDITKIITIAPELVGAEDLIKYLVDNDVIVSVGHSGASYEQVIKARDWGLSHATHLFNGMCGLHHREPGVVGAVFNSDLSCELIADFIHIKPVVLEIVFKIKELDKLILVTDQMEAGSRGDGVYQLGGQEVTVKDGAARLASGALAGSVLTLEQAVKNINFLKILTLPQIISLVTANPARMLKIDNKLGKLLPGYQADLVLLDKDLNVKKVFKDGEEVTD</sequence>
<dbReference type="GO" id="GO:0006046">
    <property type="term" value="P:N-acetylglucosamine catabolic process"/>
    <property type="evidence" value="ECO:0007669"/>
    <property type="project" value="TreeGrafter"/>
</dbReference>
<gene>
    <name evidence="14" type="primary">nagA</name>
    <name evidence="14" type="ORF">GM661_18370</name>
</gene>